<evidence type="ECO:0000256" key="1">
    <source>
        <dbReference type="SAM" id="MobiDB-lite"/>
    </source>
</evidence>
<dbReference type="InterPro" id="IPR036397">
    <property type="entry name" value="RNaseH_sf"/>
</dbReference>
<feature type="compositionally biased region" description="Polar residues" evidence="1">
    <location>
        <begin position="14"/>
        <end position="23"/>
    </location>
</feature>
<dbReference type="EMBL" id="CADCXV010001152">
    <property type="protein sequence ID" value="CAB0042072.1"/>
    <property type="molecule type" value="Genomic_DNA"/>
</dbReference>
<dbReference type="GO" id="GO:0003676">
    <property type="term" value="F:nucleic acid binding"/>
    <property type="evidence" value="ECO:0007669"/>
    <property type="project" value="InterPro"/>
</dbReference>
<protein>
    <submittedName>
        <fullName evidence="2">Uncharacterized protein</fullName>
    </submittedName>
</protein>
<proteinExistence type="predicted"/>
<name>A0A6H5IXZ9_9HYME</name>
<dbReference type="OrthoDB" id="5984724at2759"/>
<organism evidence="2 3">
    <name type="scientific">Trichogramma brassicae</name>
    <dbReference type="NCBI Taxonomy" id="86971"/>
    <lineage>
        <taxon>Eukaryota</taxon>
        <taxon>Metazoa</taxon>
        <taxon>Ecdysozoa</taxon>
        <taxon>Arthropoda</taxon>
        <taxon>Hexapoda</taxon>
        <taxon>Insecta</taxon>
        <taxon>Pterygota</taxon>
        <taxon>Neoptera</taxon>
        <taxon>Endopterygota</taxon>
        <taxon>Hymenoptera</taxon>
        <taxon>Apocrita</taxon>
        <taxon>Proctotrupomorpha</taxon>
        <taxon>Chalcidoidea</taxon>
        <taxon>Trichogrammatidae</taxon>
        <taxon>Trichogramma</taxon>
    </lineage>
</organism>
<reference evidence="2 3" key="1">
    <citation type="submission" date="2020-02" db="EMBL/GenBank/DDBJ databases">
        <authorList>
            <person name="Ferguson B K."/>
        </authorList>
    </citation>
    <scope>NUCLEOTIDE SEQUENCE [LARGE SCALE GENOMIC DNA]</scope>
</reference>
<keyword evidence="3" id="KW-1185">Reference proteome</keyword>
<dbReference type="AlphaFoldDB" id="A0A6H5IXZ9"/>
<dbReference type="Gene3D" id="3.30.420.10">
    <property type="entry name" value="Ribonuclease H-like superfamily/Ribonuclease H"/>
    <property type="match status" value="1"/>
</dbReference>
<dbReference type="Proteomes" id="UP000479190">
    <property type="component" value="Unassembled WGS sequence"/>
</dbReference>
<gene>
    <name evidence="2" type="ORF">TBRA_LOCUS13714</name>
</gene>
<feature type="compositionally biased region" description="Basic and acidic residues" evidence="1">
    <location>
        <begin position="33"/>
        <end position="48"/>
    </location>
</feature>
<evidence type="ECO:0000313" key="2">
    <source>
        <dbReference type="EMBL" id="CAB0042072.1"/>
    </source>
</evidence>
<accession>A0A6H5IXZ9</accession>
<sequence length="468" mass="51907">MTRESGDSGGATLSFRQSGSSYGSARRSPGSTLEHEADRKEEKREYRHQVHKPALRSSPSRIFSYQSSSPARVGYVTISQVDQLKLWGCSGGCSRMNDDATKGCALYIPVRMSAARGGKRREAAGRVIKPPVFWWLEGKGGSANDCSVGGVAPISEKYRACWIFGGGVVLSRIRGNCPSRYAFGGGVIHLAFGKFRRRRFIADSGKLPVSMGELPDHRVIGIKCFVTSGVDYAGPVRVSPSRGKGIRSIKAYICLFICTSTKALHLEVVSDMTSSREKRASVRAGGRAYRLKMFLVSVASVCLARYDWPAFGSGKTLIVPLYCGTSRQRLCVDAHAFETSIRCRVTLSLARALCVSCSRACQMNRINQENFLILPKFRIFYDKSNEFFRRIFNFWKIRIDPAVLMVPRLQKTLAKSREESSRSCVTPATRWYTRAVVDVVRKAQSEYLAVLSRVPRRPSPGNAARVCT</sequence>
<feature type="region of interest" description="Disordered" evidence="1">
    <location>
        <begin position="1"/>
        <end position="58"/>
    </location>
</feature>
<evidence type="ECO:0000313" key="3">
    <source>
        <dbReference type="Proteomes" id="UP000479190"/>
    </source>
</evidence>